<dbReference type="PANTHER" id="PTHR47561">
    <property type="entry name" value="POLYSACCHARIDE DEACETYLASE FAMILY PROTEIN (AFU_ORTHOLOGUE AFUA_6G05030)"/>
    <property type="match status" value="1"/>
</dbReference>
<dbReference type="GO" id="GO:0005975">
    <property type="term" value="P:carbohydrate metabolic process"/>
    <property type="evidence" value="ECO:0007669"/>
    <property type="project" value="InterPro"/>
</dbReference>
<reference evidence="2" key="1">
    <citation type="submission" date="2023-04" db="EMBL/GenBank/DDBJ databases">
        <title>Black Yeasts Isolated from many extreme environments.</title>
        <authorList>
            <person name="Coleine C."/>
            <person name="Stajich J.E."/>
            <person name="Selbmann L."/>
        </authorList>
    </citation>
    <scope>NUCLEOTIDE SEQUENCE</scope>
    <source>
        <strain evidence="2">CCFEE 5312</strain>
    </source>
</reference>
<evidence type="ECO:0000313" key="3">
    <source>
        <dbReference type="Proteomes" id="UP001271007"/>
    </source>
</evidence>
<sequence>MSPERPTGGPWPNDASAAITVTFDNMGEAADINRGLWPDDQPIGSHYSVVRMLPKFLALAKRYDIHVTYFAESWNLGVYPDAIKSIAEAGHEVAWHAWQHEAWSKECKDEQDERGNFERSFEAMTPGGSIHGERTLKMCREFGLGYISPAAQEGAVVDVDGGKDSIVVLPFWWSTVDAYYYMESFGKLRVLKGVLREDAQGPDVLVEALVRQIDKTIKKGGFLSLLFHPFLNDNDERLQAMETVLQHLAKRRDESKTWLATCREVEQWVRAHPDVLGSDPIWDNSSWR</sequence>
<feature type="domain" description="NodB homology" evidence="1">
    <location>
        <begin position="42"/>
        <end position="113"/>
    </location>
</feature>
<gene>
    <name evidence="2" type="ORF">LTR09_003374</name>
</gene>
<dbReference type="PANTHER" id="PTHR47561:SF1">
    <property type="entry name" value="POLYSACCHARIDE DEACETYLASE FAMILY PROTEIN (AFU_ORTHOLOGUE AFUA_6G05030)"/>
    <property type="match status" value="1"/>
</dbReference>
<dbReference type="Pfam" id="PF01522">
    <property type="entry name" value="Polysacc_deac_1"/>
    <property type="match status" value="1"/>
</dbReference>
<dbReference type="Gene3D" id="3.20.20.370">
    <property type="entry name" value="Glycoside hydrolase/deacetylase"/>
    <property type="match status" value="1"/>
</dbReference>
<dbReference type="AlphaFoldDB" id="A0AAJ0DRQ9"/>
<dbReference type="EMBL" id="JAWDJX010000008">
    <property type="protein sequence ID" value="KAK3055454.1"/>
    <property type="molecule type" value="Genomic_DNA"/>
</dbReference>
<evidence type="ECO:0000313" key="2">
    <source>
        <dbReference type="EMBL" id="KAK3055454.1"/>
    </source>
</evidence>
<dbReference type="Proteomes" id="UP001271007">
    <property type="component" value="Unassembled WGS sequence"/>
</dbReference>
<name>A0AAJ0DRQ9_9PEZI</name>
<comment type="caution">
    <text evidence="2">The sequence shown here is derived from an EMBL/GenBank/DDBJ whole genome shotgun (WGS) entry which is preliminary data.</text>
</comment>
<organism evidence="2 3">
    <name type="scientific">Extremus antarcticus</name>
    <dbReference type="NCBI Taxonomy" id="702011"/>
    <lineage>
        <taxon>Eukaryota</taxon>
        <taxon>Fungi</taxon>
        <taxon>Dikarya</taxon>
        <taxon>Ascomycota</taxon>
        <taxon>Pezizomycotina</taxon>
        <taxon>Dothideomycetes</taxon>
        <taxon>Dothideomycetidae</taxon>
        <taxon>Mycosphaerellales</taxon>
        <taxon>Extremaceae</taxon>
        <taxon>Extremus</taxon>
    </lineage>
</organism>
<dbReference type="SUPFAM" id="SSF88713">
    <property type="entry name" value="Glycoside hydrolase/deacetylase"/>
    <property type="match status" value="1"/>
</dbReference>
<proteinExistence type="predicted"/>
<dbReference type="GO" id="GO:0016810">
    <property type="term" value="F:hydrolase activity, acting on carbon-nitrogen (but not peptide) bonds"/>
    <property type="evidence" value="ECO:0007669"/>
    <property type="project" value="InterPro"/>
</dbReference>
<evidence type="ECO:0000259" key="1">
    <source>
        <dbReference type="Pfam" id="PF01522"/>
    </source>
</evidence>
<keyword evidence="3" id="KW-1185">Reference proteome</keyword>
<accession>A0AAJ0DRQ9</accession>
<dbReference type="InterPro" id="IPR011330">
    <property type="entry name" value="Glyco_hydro/deAcase_b/a-brl"/>
</dbReference>
<dbReference type="InterPro" id="IPR002509">
    <property type="entry name" value="NODB_dom"/>
</dbReference>
<protein>
    <recommendedName>
        <fullName evidence="1">NodB homology domain-containing protein</fullName>
    </recommendedName>
</protein>